<dbReference type="Proteomes" id="UP000267900">
    <property type="component" value="Chromosome"/>
</dbReference>
<dbReference type="EMBL" id="CP034587">
    <property type="protein sequence ID" value="AZQ74578.1"/>
    <property type="molecule type" value="Genomic_DNA"/>
</dbReference>
<reference evidence="1 2" key="1">
    <citation type="submission" date="2018-12" db="EMBL/GenBank/DDBJ databases">
        <title>The whole draft genome of Streptomyce luteoverticillatus CGMCC 15060.</title>
        <authorList>
            <person name="Feng Z."/>
            <person name="Chen G."/>
            <person name="Zhang J."/>
            <person name="Zhu H."/>
            <person name="Yu X."/>
            <person name="Zhang W."/>
            <person name="Zhang X."/>
        </authorList>
    </citation>
    <scope>NUCLEOTIDE SEQUENCE [LARGE SCALE GENOMIC DNA]</scope>
    <source>
        <strain evidence="1 2">CGMCC 15060</strain>
    </source>
</reference>
<keyword evidence="1" id="KW-0547">Nucleotide-binding</keyword>
<proteinExistence type="predicted"/>
<keyword evidence="2" id="KW-1185">Reference proteome</keyword>
<keyword evidence="1" id="KW-0378">Hydrolase</keyword>
<dbReference type="PANTHER" id="PTHR38133:SF1">
    <property type="entry name" value="SLR1429 PROTEIN"/>
    <property type="match status" value="1"/>
</dbReference>
<gene>
    <name evidence="1" type="ORF">EKH77_28235</name>
</gene>
<dbReference type="AlphaFoldDB" id="A0A3Q9FZW7"/>
<accession>A0A3Q9FZW7</accession>
<name>A0A3Q9FZW7_STRLT</name>
<dbReference type="PANTHER" id="PTHR38133">
    <property type="entry name" value="SLR1429 PROTEIN"/>
    <property type="match status" value="1"/>
</dbReference>
<evidence type="ECO:0000313" key="1">
    <source>
        <dbReference type="EMBL" id="AZQ74578.1"/>
    </source>
</evidence>
<dbReference type="OrthoDB" id="188274at2"/>
<organism evidence="1 2">
    <name type="scientific">Streptomyces luteoverticillatus</name>
    <name type="common">Streptoverticillium luteoverticillatus</name>
    <dbReference type="NCBI Taxonomy" id="66425"/>
    <lineage>
        <taxon>Bacteria</taxon>
        <taxon>Bacillati</taxon>
        <taxon>Actinomycetota</taxon>
        <taxon>Actinomycetes</taxon>
        <taxon>Kitasatosporales</taxon>
        <taxon>Streptomycetaceae</taxon>
        <taxon>Streptomyces</taxon>
    </lineage>
</organism>
<sequence length="314" mass="33265">MTTAAHDRRERVFAALPPEAGRDFATGRWGRAWLKALEDSALDGKQVKAGRRYARAGAVGAVSVRPGRITALVRDRDGVPYRSDVVVQQFTEADWDRLLDVVADRPEHLAALLDGELPPHLAEDAAAAGVDLLPGIGDLEAECACEAWDHCPHSAALCHQVARLLDHDPLVLLLLRGRGERELLEELRARSSPRAAEHAPEPPAGIPAREAFAGRGLVPPLPDPPPPVDVAGRPPVLAGEGDGAAEAHGLDVEALAFLAREAAVRARRLLAEALAPGHELTPVTGEPTVREDAERLAAAGPPERVAARLALVAG</sequence>
<keyword evidence="1" id="KW-0067">ATP-binding</keyword>
<protein>
    <submittedName>
        <fullName evidence="1">SWF or SNF family helicase</fullName>
    </submittedName>
</protein>
<keyword evidence="1" id="KW-0347">Helicase</keyword>
<evidence type="ECO:0000313" key="2">
    <source>
        <dbReference type="Proteomes" id="UP000267900"/>
    </source>
</evidence>
<dbReference type="GO" id="GO:0004386">
    <property type="term" value="F:helicase activity"/>
    <property type="evidence" value="ECO:0007669"/>
    <property type="project" value="UniProtKB-KW"/>
</dbReference>